<dbReference type="EMBL" id="CP090958">
    <property type="protein sequence ID" value="WGW11457.1"/>
    <property type="molecule type" value="Genomic_DNA"/>
</dbReference>
<proteinExistence type="predicted"/>
<dbReference type="SUPFAM" id="SSF51556">
    <property type="entry name" value="Metallo-dependent hydrolases"/>
    <property type="match status" value="1"/>
</dbReference>
<organism evidence="2 3">
    <name type="scientific">Saxibacter everestensis</name>
    <dbReference type="NCBI Taxonomy" id="2909229"/>
    <lineage>
        <taxon>Bacteria</taxon>
        <taxon>Bacillati</taxon>
        <taxon>Actinomycetota</taxon>
        <taxon>Actinomycetes</taxon>
        <taxon>Micrococcales</taxon>
        <taxon>Brevibacteriaceae</taxon>
        <taxon>Saxibacter</taxon>
    </lineage>
</organism>
<dbReference type="CDD" id="cd01300">
    <property type="entry name" value="YtcJ_like"/>
    <property type="match status" value="1"/>
</dbReference>
<name>A0ABY8QR80_9MICO</name>
<gene>
    <name evidence="2" type="ORF">LWF01_15390</name>
</gene>
<reference evidence="2 3" key="1">
    <citation type="submission" date="2023-05" db="EMBL/GenBank/DDBJ databases">
        <title>Lithophilousrod everest ZFBP1038 complete genpme.</title>
        <authorList>
            <person name="Tian M."/>
        </authorList>
    </citation>
    <scope>NUCLEOTIDE SEQUENCE [LARGE SCALE GENOMIC DNA]</scope>
    <source>
        <strain evidence="2 3">ZFBP1038</strain>
    </source>
</reference>
<dbReference type="InterPro" id="IPR013108">
    <property type="entry name" value="Amidohydro_3"/>
</dbReference>
<dbReference type="RefSeq" id="WP_349638247.1">
    <property type="nucleotide sequence ID" value="NZ_CP090958.1"/>
</dbReference>
<dbReference type="Gene3D" id="2.30.40.10">
    <property type="entry name" value="Urease, subunit C, domain 1"/>
    <property type="match status" value="1"/>
</dbReference>
<feature type="domain" description="Amidohydrolase 3" evidence="1">
    <location>
        <begin position="55"/>
        <end position="542"/>
    </location>
</feature>
<dbReference type="Proteomes" id="UP001209083">
    <property type="component" value="Chromosome"/>
</dbReference>
<dbReference type="PANTHER" id="PTHR22642">
    <property type="entry name" value="IMIDAZOLONEPROPIONASE"/>
    <property type="match status" value="1"/>
</dbReference>
<sequence>MPQQSTTASKIIVNAKVRTLDPRNPVASSLAISGDTIIAVGNERDVAEYRGAGTELIDVGGHAVTPGLIDGHIHPFMGAKSTEGIDFAGVTTMEAFLALLRAEADRILTQEPGAWLRGWNLDYDVFGRQPITAALIEDAVRGSPTFIFVFDMHTALATPAAMRAAGITGSVTFGDASQIVVDQDGVPTGELREASAYDAVLAGAPAMSRAEVVRRSQDVLRRLNASGITGGAVMDGAGSSLDMLDELAATGDGLPVRLVHALGHAPERDAAGIAEFISMRDRRGERWRGGLIKMFADGVIDSGTGWLYEPDALGGGLDSFWPNPADYADVVRQYSEAGFQIATHAIGDRAIGAAIDAYVAAGVTSRGGAPHRIEHLECLADKDLARLAEHGITASMQPLHLQWRKADGSDAWAARMGPERTSRAWRTRDVHDAGVPLALGSDWPVAQLDARLGMAWARLRRTPGNPDAPVFEPVQVLNPLEALAGFTTGSARAQGDQDTLGRIAVGYKADLAVWAEDPVLVGSDALVDLPVSLTLVGGAVTYRAEE</sequence>
<evidence type="ECO:0000313" key="2">
    <source>
        <dbReference type="EMBL" id="WGW11457.1"/>
    </source>
</evidence>
<dbReference type="PANTHER" id="PTHR22642:SF2">
    <property type="entry name" value="PROTEIN LONG AFTER FAR-RED 3"/>
    <property type="match status" value="1"/>
</dbReference>
<dbReference type="Gene3D" id="3.20.20.140">
    <property type="entry name" value="Metal-dependent hydrolases"/>
    <property type="match status" value="1"/>
</dbReference>
<dbReference type="InterPro" id="IPR011059">
    <property type="entry name" value="Metal-dep_hydrolase_composite"/>
</dbReference>
<dbReference type="Gene3D" id="3.10.310.70">
    <property type="match status" value="1"/>
</dbReference>
<keyword evidence="3" id="KW-1185">Reference proteome</keyword>
<dbReference type="Pfam" id="PF07969">
    <property type="entry name" value="Amidohydro_3"/>
    <property type="match status" value="1"/>
</dbReference>
<dbReference type="GO" id="GO:0016787">
    <property type="term" value="F:hydrolase activity"/>
    <property type="evidence" value="ECO:0007669"/>
    <property type="project" value="UniProtKB-KW"/>
</dbReference>
<evidence type="ECO:0000259" key="1">
    <source>
        <dbReference type="Pfam" id="PF07969"/>
    </source>
</evidence>
<dbReference type="InterPro" id="IPR033932">
    <property type="entry name" value="YtcJ-like"/>
</dbReference>
<accession>A0ABY8QR80</accession>
<dbReference type="InterPro" id="IPR032466">
    <property type="entry name" value="Metal_Hydrolase"/>
</dbReference>
<keyword evidence="2" id="KW-0378">Hydrolase</keyword>
<dbReference type="SUPFAM" id="SSF51338">
    <property type="entry name" value="Composite domain of metallo-dependent hydrolases"/>
    <property type="match status" value="1"/>
</dbReference>
<protein>
    <submittedName>
        <fullName evidence="2">Amidohydrolase</fullName>
        <ecNumber evidence="2">3.5.-.-</ecNumber>
    </submittedName>
</protein>
<dbReference type="EC" id="3.5.-.-" evidence="2"/>
<evidence type="ECO:0000313" key="3">
    <source>
        <dbReference type="Proteomes" id="UP001209083"/>
    </source>
</evidence>